<feature type="transmembrane region" description="Helical" evidence="6">
    <location>
        <begin position="41"/>
        <end position="62"/>
    </location>
</feature>
<comment type="subcellular location">
    <subcellularLocation>
        <location evidence="1">Secreted</location>
    </subcellularLocation>
</comment>
<keyword evidence="6" id="KW-1133">Transmembrane helix</keyword>
<dbReference type="SMART" id="SM00835">
    <property type="entry name" value="Cupin_1"/>
    <property type="match status" value="1"/>
</dbReference>
<evidence type="ECO:0000256" key="6">
    <source>
        <dbReference type="SAM" id="Phobius"/>
    </source>
</evidence>
<dbReference type="VEuPathDB" id="FungiDB:Z520_12004"/>
<dbReference type="InterPro" id="IPR001929">
    <property type="entry name" value="Germin"/>
</dbReference>
<feature type="transmembrane region" description="Helical" evidence="6">
    <location>
        <begin position="69"/>
        <end position="92"/>
    </location>
</feature>
<dbReference type="GeneID" id="27717750"/>
<keyword evidence="6" id="KW-0472">Membrane</keyword>
<dbReference type="InterPro" id="IPR006045">
    <property type="entry name" value="Cupin_1"/>
</dbReference>
<dbReference type="AlphaFoldDB" id="A0A0D2K7D4"/>
<dbReference type="InterPro" id="IPR011051">
    <property type="entry name" value="RmlC_Cupin_sf"/>
</dbReference>
<gene>
    <name evidence="8" type="ORF">Z520_12004</name>
</gene>
<evidence type="ECO:0000313" key="9">
    <source>
        <dbReference type="Proteomes" id="UP000053411"/>
    </source>
</evidence>
<evidence type="ECO:0000259" key="7">
    <source>
        <dbReference type="SMART" id="SM00835"/>
    </source>
</evidence>
<evidence type="ECO:0000256" key="1">
    <source>
        <dbReference type="ARBA" id="ARBA00004613"/>
    </source>
</evidence>
<protein>
    <recommendedName>
        <fullName evidence="7">Cupin type-1 domain-containing protein</fullName>
    </recommendedName>
</protein>
<keyword evidence="3" id="KW-0964">Secreted</keyword>
<evidence type="ECO:0000256" key="2">
    <source>
        <dbReference type="ARBA" id="ARBA00007456"/>
    </source>
</evidence>
<dbReference type="CDD" id="cd02241">
    <property type="entry name" value="cupin_OxOx"/>
    <property type="match status" value="1"/>
</dbReference>
<reference evidence="8 9" key="1">
    <citation type="submission" date="2015-01" db="EMBL/GenBank/DDBJ databases">
        <title>The Genome Sequence of Fonsecaea multimorphosa CBS 102226.</title>
        <authorList>
            <consortium name="The Broad Institute Genomics Platform"/>
            <person name="Cuomo C."/>
            <person name="de Hoog S."/>
            <person name="Gorbushina A."/>
            <person name="Stielow B."/>
            <person name="Teixiera M."/>
            <person name="Abouelleil A."/>
            <person name="Chapman S.B."/>
            <person name="Priest M."/>
            <person name="Young S.K."/>
            <person name="Wortman J."/>
            <person name="Nusbaum C."/>
            <person name="Birren B."/>
        </authorList>
    </citation>
    <scope>NUCLEOTIDE SEQUENCE [LARGE SCALE GENOMIC DNA]</scope>
    <source>
        <strain evidence="8 9">CBS 102226</strain>
    </source>
</reference>
<sequence>MSVPCSDPISWFCLTSPDCRYSSKAFQQTSRLPPSFDAPGLFWFLTALITTIAAFNISYICFRKKPPMMLLSACIGSASAIFLFTAPLPILAADQTVDPELVAKLKMAATMNDRLHLLSDQQLLYNFSSNPMYSWTPGSVCNANAATWPVLSTVGATVAQLNLGPCAMLAPHLHRAANLVVAVSGTTHTYMVQENGERLVQQILTPGMMTIFPQASVHSMYNMDCGYNQLYSFLPDNDPGTLNIAQAFFMMPKDIGTQVMPFINLTNGNWTATGQRIPAIGTGSQEGFEACRQRCGLTKRAYPNGHLVM</sequence>
<keyword evidence="6" id="KW-0812">Transmembrane</keyword>
<feature type="domain" description="Cupin type-1" evidence="7">
    <location>
        <begin position="125"/>
        <end position="256"/>
    </location>
</feature>
<comment type="similarity">
    <text evidence="2">Belongs to the germin family.</text>
</comment>
<dbReference type="PANTHER" id="PTHR31238">
    <property type="entry name" value="GERMIN-LIKE PROTEIN SUBFAMILY 3 MEMBER 3"/>
    <property type="match status" value="1"/>
</dbReference>
<dbReference type="Proteomes" id="UP000053411">
    <property type="component" value="Unassembled WGS sequence"/>
</dbReference>
<dbReference type="InterPro" id="IPR014710">
    <property type="entry name" value="RmlC-like_jellyroll"/>
</dbReference>
<dbReference type="RefSeq" id="XP_016626381.1">
    <property type="nucleotide sequence ID" value="XM_016782491.1"/>
</dbReference>
<dbReference type="SUPFAM" id="SSF51182">
    <property type="entry name" value="RmlC-like cupins"/>
    <property type="match status" value="1"/>
</dbReference>
<keyword evidence="5" id="KW-0464">Manganese</keyword>
<keyword evidence="4" id="KW-0479">Metal-binding</keyword>
<evidence type="ECO:0000313" key="8">
    <source>
        <dbReference type="EMBL" id="KIX92258.1"/>
    </source>
</evidence>
<keyword evidence="9" id="KW-1185">Reference proteome</keyword>
<evidence type="ECO:0000256" key="4">
    <source>
        <dbReference type="ARBA" id="ARBA00022723"/>
    </source>
</evidence>
<dbReference type="GO" id="GO:0030145">
    <property type="term" value="F:manganese ion binding"/>
    <property type="evidence" value="ECO:0007669"/>
    <property type="project" value="InterPro"/>
</dbReference>
<name>A0A0D2K7D4_9EURO</name>
<proteinExistence type="inferred from homology"/>
<evidence type="ECO:0000256" key="3">
    <source>
        <dbReference type="ARBA" id="ARBA00022525"/>
    </source>
</evidence>
<dbReference type="OrthoDB" id="1921208at2759"/>
<dbReference type="EMBL" id="KN848107">
    <property type="protein sequence ID" value="KIX92258.1"/>
    <property type="molecule type" value="Genomic_DNA"/>
</dbReference>
<dbReference type="STRING" id="1442371.A0A0D2K7D4"/>
<organism evidence="8 9">
    <name type="scientific">Fonsecaea multimorphosa CBS 102226</name>
    <dbReference type="NCBI Taxonomy" id="1442371"/>
    <lineage>
        <taxon>Eukaryota</taxon>
        <taxon>Fungi</taxon>
        <taxon>Dikarya</taxon>
        <taxon>Ascomycota</taxon>
        <taxon>Pezizomycotina</taxon>
        <taxon>Eurotiomycetes</taxon>
        <taxon>Chaetothyriomycetidae</taxon>
        <taxon>Chaetothyriales</taxon>
        <taxon>Herpotrichiellaceae</taxon>
        <taxon>Fonsecaea</taxon>
    </lineage>
</organism>
<dbReference type="GO" id="GO:0005576">
    <property type="term" value="C:extracellular region"/>
    <property type="evidence" value="ECO:0007669"/>
    <property type="project" value="UniProtKB-SubCell"/>
</dbReference>
<evidence type="ECO:0000256" key="5">
    <source>
        <dbReference type="ARBA" id="ARBA00023211"/>
    </source>
</evidence>
<dbReference type="Pfam" id="PF00190">
    <property type="entry name" value="Cupin_1"/>
    <property type="match status" value="1"/>
</dbReference>
<dbReference type="Gene3D" id="2.60.120.10">
    <property type="entry name" value="Jelly Rolls"/>
    <property type="match status" value="1"/>
</dbReference>
<accession>A0A0D2K7D4</accession>